<evidence type="ECO:0000313" key="2">
    <source>
        <dbReference type="Proteomes" id="UP000265140"/>
    </source>
</evidence>
<dbReference type="Proteomes" id="UP000265140">
    <property type="component" value="Chromosome 25"/>
</dbReference>
<proteinExistence type="predicted"/>
<name>A0AAY5KP83_ESOLU</name>
<reference evidence="1 2" key="1">
    <citation type="submission" date="2020-02" db="EMBL/GenBank/DDBJ databases">
        <title>Esox lucius (northern pike) genome, fEsoLuc1, primary haplotype.</title>
        <authorList>
            <person name="Myers G."/>
            <person name="Karagic N."/>
            <person name="Meyer A."/>
            <person name="Pippel M."/>
            <person name="Reichard M."/>
            <person name="Winkler S."/>
            <person name="Tracey A."/>
            <person name="Sims Y."/>
            <person name="Howe K."/>
            <person name="Rhie A."/>
            <person name="Formenti G."/>
            <person name="Durbin R."/>
            <person name="Fedrigo O."/>
            <person name="Jarvis E.D."/>
        </authorList>
    </citation>
    <scope>NUCLEOTIDE SEQUENCE [LARGE SCALE GENOMIC DNA]</scope>
</reference>
<dbReference type="GeneTree" id="ENSGT00960000186715"/>
<dbReference type="AlphaFoldDB" id="A0AAY5KP83"/>
<organism evidence="1 2">
    <name type="scientific">Esox lucius</name>
    <name type="common">Northern pike</name>
    <dbReference type="NCBI Taxonomy" id="8010"/>
    <lineage>
        <taxon>Eukaryota</taxon>
        <taxon>Metazoa</taxon>
        <taxon>Chordata</taxon>
        <taxon>Craniata</taxon>
        <taxon>Vertebrata</taxon>
        <taxon>Euteleostomi</taxon>
        <taxon>Actinopterygii</taxon>
        <taxon>Neopterygii</taxon>
        <taxon>Teleostei</taxon>
        <taxon>Protacanthopterygii</taxon>
        <taxon>Esociformes</taxon>
        <taxon>Esocidae</taxon>
        <taxon>Esox</taxon>
    </lineage>
</organism>
<evidence type="ECO:0008006" key="3">
    <source>
        <dbReference type="Google" id="ProtNLM"/>
    </source>
</evidence>
<evidence type="ECO:0000313" key="1">
    <source>
        <dbReference type="Ensembl" id="ENSELUP00000090090.1"/>
    </source>
</evidence>
<dbReference type="Ensembl" id="ENSELUT00000108160.1">
    <property type="protein sequence ID" value="ENSELUP00000090090.1"/>
    <property type="gene ID" value="ENSELUG00000038215.1"/>
</dbReference>
<reference evidence="1" key="3">
    <citation type="submission" date="2025-09" db="UniProtKB">
        <authorList>
            <consortium name="Ensembl"/>
        </authorList>
    </citation>
    <scope>IDENTIFICATION</scope>
</reference>
<protein>
    <recommendedName>
        <fullName evidence="3">Secreted protein</fullName>
    </recommendedName>
</protein>
<reference evidence="1" key="2">
    <citation type="submission" date="2025-08" db="UniProtKB">
        <authorList>
            <consortium name="Ensembl"/>
        </authorList>
    </citation>
    <scope>IDENTIFICATION</scope>
</reference>
<accession>A0AAY5KP83</accession>
<gene>
    <name evidence="1" type="primary">NME4</name>
</gene>
<keyword evidence="2" id="KW-1185">Reference proteome</keyword>
<sequence length="173" mass="20100">MLRKLVSVALRLNVQVKVVVVRYGVGTQRVSPHVWVEGILYWKPGTWDGTFRYLHGNVGLRERGRVVVDIHHLDFHAEELEWVLQKHFEMQIAWHCLPAYLFSIDSSLYVKIPVLQVHVQVRVSRARHVHLDMFRCYAIIPLQPKSAISFHLCFAVSIENHAWCVRVVESTAI</sequence>